<gene>
    <name evidence="1" type="ORF">HWQ67_10310</name>
</gene>
<keyword evidence="2" id="KW-1185">Reference proteome</keyword>
<reference evidence="1 2" key="1">
    <citation type="journal article" date="2020" name="J Geophys Res Biogeosci">
        <title>Magnetotaxis as an Adaptation to Enable Bacterial Shuttling of Microbial Sulfur and Sulfur Cycling Across Aquatic Oxic#Anoxic Interfaces.</title>
        <authorList>
            <person name="Li J."/>
            <person name="Liu P."/>
            <person name="Wang J."/>
            <person name="Roberts A.P."/>
            <person name="Pan Y."/>
        </authorList>
    </citation>
    <scope>NUCLEOTIDE SEQUENCE [LARGE SCALE GENOMIC DNA]</scope>
    <source>
        <strain evidence="1 2">MYR-1_YQ</strain>
    </source>
</reference>
<dbReference type="InterPro" id="IPR034756">
    <property type="entry name" value="T2SSM_b"/>
</dbReference>
<organism evidence="1 2">
    <name type="scientific">Candidatus Magnetobacterium casense</name>
    <dbReference type="NCBI Taxonomy" id="1455061"/>
    <lineage>
        <taxon>Bacteria</taxon>
        <taxon>Pseudomonadati</taxon>
        <taxon>Nitrospirota</taxon>
        <taxon>Thermodesulfovibrionia</taxon>
        <taxon>Thermodesulfovibrionales</taxon>
        <taxon>Candidatus Magnetobacteriaceae</taxon>
        <taxon>Candidatus Magnetobacterium</taxon>
    </lineage>
</organism>
<dbReference type="Pfam" id="PF10741">
    <property type="entry name" value="T2SSM_b"/>
    <property type="match status" value="1"/>
</dbReference>
<evidence type="ECO:0000313" key="1">
    <source>
        <dbReference type="EMBL" id="MBV6341978.1"/>
    </source>
</evidence>
<dbReference type="RefSeq" id="WP_218252607.1">
    <property type="nucleotide sequence ID" value="NZ_JABXWD010000177.1"/>
</dbReference>
<dbReference type="Proteomes" id="UP001196980">
    <property type="component" value="Unassembled WGS sequence"/>
</dbReference>
<name>A0ABS6S0Q4_9BACT</name>
<evidence type="ECO:0000313" key="2">
    <source>
        <dbReference type="Proteomes" id="UP001196980"/>
    </source>
</evidence>
<accession>A0ABS6S0Q4</accession>
<proteinExistence type="predicted"/>
<comment type="caution">
    <text evidence="1">The sequence shown here is derived from an EMBL/GenBank/DDBJ whole genome shotgun (WGS) entry which is preliminary data.</text>
</comment>
<dbReference type="EMBL" id="JABXWD010000177">
    <property type="protein sequence ID" value="MBV6341978.1"/>
    <property type="molecule type" value="Genomic_DNA"/>
</dbReference>
<protein>
    <submittedName>
        <fullName evidence="1">Uncharacterized protein</fullName>
    </submittedName>
</protein>
<sequence>MHRKIEEKRGLLSELQAVYDSKQQLMRRYMSLDTGADPALEQELATLLYPRDANRTEIQTDLVRAVTGLAEKRALNVLNFQLLEDTQEAVLSDASVLIRVSGQIRAAIELLKDILEARPILTVKDVEISGSGNTYTVKLIVTGYIRRL</sequence>